<keyword evidence="8 12" id="KW-0862">Zinc</keyword>
<evidence type="ECO:0000256" key="6">
    <source>
        <dbReference type="ARBA" id="ARBA00022723"/>
    </source>
</evidence>
<evidence type="ECO:0000256" key="2">
    <source>
        <dbReference type="ARBA" id="ARBA00005594"/>
    </source>
</evidence>
<evidence type="ECO:0000256" key="9">
    <source>
        <dbReference type="ARBA" id="ARBA00022840"/>
    </source>
</evidence>
<keyword evidence="7 12" id="KW-0547">Nucleotide-binding</keyword>
<dbReference type="PANTHER" id="PTHR10890">
    <property type="entry name" value="CYSTEINYL-TRNA SYNTHETASE"/>
    <property type="match status" value="1"/>
</dbReference>
<dbReference type="InterPro" id="IPR032678">
    <property type="entry name" value="tRNA-synt_1_cat_dom"/>
</dbReference>
<dbReference type="InterPro" id="IPR014729">
    <property type="entry name" value="Rossmann-like_a/b/a_fold"/>
</dbReference>
<keyword evidence="10 12" id="KW-0648">Protein biosynthesis</keyword>
<evidence type="ECO:0000256" key="1">
    <source>
        <dbReference type="ARBA" id="ARBA00004496"/>
    </source>
</evidence>
<feature type="short sequence motif" description="'KMSKS' region" evidence="12">
    <location>
        <begin position="281"/>
        <end position="285"/>
    </location>
</feature>
<evidence type="ECO:0000259" key="13">
    <source>
        <dbReference type="SMART" id="SM00840"/>
    </source>
</evidence>
<protein>
    <recommendedName>
        <fullName evidence="12">Cysteine--tRNA ligase</fullName>
        <ecNumber evidence="12">6.1.1.16</ecNumber>
    </recommendedName>
    <alternativeName>
        <fullName evidence="12">Cysteinyl-tRNA synthetase</fullName>
        <shortName evidence="12">CysRS</shortName>
    </alternativeName>
</protein>
<comment type="subcellular location">
    <subcellularLocation>
        <location evidence="1 12">Cytoplasm</location>
    </subcellularLocation>
</comment>
<dbReference type="PANTHER" id="PTHR10890:SF3">
    <property type="entry name" value="CYSTEINE--TRNA LIGASE, CYTOPLASMIC"/>
    <property type="match status" value="1"/>
</dbReference>
<organism evidence="14 15">
    <name type="scientific">Candidatus Jorgensenbacteria bacterium CG23_combo_of_CG06-09_8_20_14_all_54_14</name>
    <dbReference type="NCBI Taxonomy" id="1974595"/>
    <lineage>
        <taxon>Bacteria</taxon>
        <taxon>Candidatus Joergenseniibacteriota</taxon>
    </lineage>
</organism>
<comment type="subunit">
    <text evidence="3 12">Monomer.</text>
</comment>
<feature type="binding site" evidence="12">
    <location>
        <position position="284"/>
    </location>
    <ligand>
        <name>ATP</name>
        <dbReference type="ChEBI" id="CHEBI:30616"/>
    </ligand>
</feature>
<evidence type="ECO:0000313" key="15">
    <source>
        <dbReference type="Proteomes" id="UP000228812"/>
    </source>
</evidence>
<feature type="binding site" evidence="12">
    <location>
        <position position="253"/>
    </location>
    <ligand>
        <name>Zn(2+)</name>
        <dbReference type="ChEBI" id="CHEBI:29105"/>
    </ligand>
</feature>
<dbReference type="InterPro" id="IPR009080">
    <property type="entry name" value="tRNAsynth_Ia_anticodon-bd"/>
</dbReference>
<reference evidence="14 15" key="1">
    <citation type="submission" date="2017-09" db="EMBL/GenBank/DDBJ databases">
        <title>Depth-based differentiation of microbial function through sediment-hosted aquifers and enrichment of novel symbionts in the deep terrestrial subsurface.</title>
        <authorList>
            <person name="Probst A.J."/>
            <person name="Ladd B."/>
            <person name="Jarett J.K."/>
            <person name="Geller-Mcgrath D.E."/>
            <person name="Sieber C.M."/>
            <person name="Emerson J.B."/>
            <person name="Anantharaman K."/>
            <person name="Thomas B.C."/>
            <person name="Malmstrom R."/>
            <person name="Stieglmeier M."/>
            <person name="Klingl A."/>
            <person name="Woyke T."/>
            <person name="Ryan C.M."/>
            <person name="Banfield J.F."/>
        </authorList>
    </citation>
    <scope>NUCLEOTIDE SEQUENCE [LARGE SCALE GENOMIC DNA]</scope>
    <source>
        <strain evidence="14">CG23_combo_of_CG06-09_8_20_14_all_54_14</strain>
    </source>
</reference>
<dbReference type="SUPFAM" id="SSF47323">
    <property type="entry name" value="Anticodon-binding domain of a subclass of class I aminoacyl-tRNA synthetases"/>
    <property type="match status" value="1"/>
</dbReference>
<keyword evidence="9 12" id="KW-0067">ATP-binding</keyword>
<gene>
    <name evidence="12" type="primary">cysS</name>
    <name evidence="14" type="ORF">COX26_02700</name>
</gene>
<name>A0A2G9ZBH6_9BACT</name>
<dbReference type="GO" id="GO:0004817">
    <property type="term" value="F:cysteine-tRNA ligase activity"/>
    <property type="evidence" value="ECO:0007669"/>
    <property type="project" value="UniProtKB-UniRule"/>
</dbReference>
<evidence type="ECO:0000256" key="5">
    <source>
        <dbReference type="ARBA" id="ARBA00022598"/>
    </source>
</evidence>
<dbReference type="NCBIfam" id="TIGR00435">
    <property type="entry name" value="cysS"/>
    <property type="match status" value="1"/>
</dbReference>
<dbReference type="Pfam" id="PF09190">
    <property type="entry name" value="DALR_2"/>
    <property type="match status" value="1"/>
</dbReference>
<dbReference type="PRINTS" id="PR00983">
    <property type="entry name" value="TRNASYNTHCYS"/>
</dbReference>
<dbReference type="HAMAP" id="MF_00041">
    <property type="entry name" value="Cys_tRNA_synth"/>
    <property type="match status" value="1"/>
</dbReference>
<dbReference type="GO" id="GO:0008270">
    <property type="term" value="F:zinc ion binding"/>
    <property type="evidence" value="ECO:0007669"/>
    <property type="project" value="UniProtKB-UniRule"/>
</dbReference>
<evidence type="ECO:0000256" key="7">
    <source>
        <dbReference type="ARBA" id="ARBA00022741"/>
    </source>
</evidence>
<evidence type="ECO:0000256" key="3">
    <source>
        <dbReference type="ARBA" id="ARBA00011245"/>
    </source>
</evidence>
<evidence type="ECO:0000256" key="12">
    <source>
        <dbReference type="HAMAP-Rule" id="MF_00041"/>
    </source>
</evidence>
<keyword evidence="11 12" id="KW-0030">Aminoacyl-tRNA synthetase</keyword>
<dbReference type="InterPro" id="IPR015273">
    <property type="entry name" value="Cys-tRNA-synt_Ia_DALR"/>
</dbReference>
<accession>A0A2G9ZBH6</accession>
<dbReference type="EMBL" id="PCRZ01000047">
    <property type="protein sequence ID" value="PIP29698.1"/>
    <property type="molecule type" value="Genomic_DNA"/>
</dbReference>
<comment type="cofactor">
    <cofactor evidence="12">
        <name>Zn(2+)</name>
        <dbReference type="ChEBI" id="CHEBI:29105"/>
    </cofactor>
    <text evidence="12">Binds 1 zinc ion per subunit.</text>
</comment>
<evidence type="ECO:0000313" key="14">
    <source>
        <dbReference type="EMBL" id="PIP29698.1"/>
    </source>
</evidence>
<keyword evidence="6 12" id="KW-0479">Metal-binding</keyword>
<sequence>MLKLYNTLTRRKEIFKPLKKKTVGLYTCGPTVYNYAHIGNLRTYLFEDILERTLLRNGYRIKRVMNTTDVGHLTSDADTGEDKMEKGAAREGRTVWDIARFYTKAFFRDIKELNIRKPRHVAPATKFIKEQVALIKRLFKRRYAYETSKAVYFDVSKFKRYTNLSRQKLSGKIAGAREEVIADPEKRNPQDFALWFKLVGRFKNHIMRWPSPWGVGFPGWHIECSAISSALLGQPFDIHTGGVDHIPLHHTNEIAQSEAAYGKPLARFWLHGEFLAIDTKRMGKSEENFITLETVKRKGFPPLAYRYFVLGTHYRKKLNFTWEALGAARRALEKLYGAVETIRGQAAKGNQRKSAFNYQRPSVNRKISGHQLIEKSAFISAQNKFNAALDNDLNTPQALAVLWETVNDTRLSPRAKLPLLLSYDKVLGLGLKTAKKQAAVPASILKLVRARELCRTNKQFTHADALRVKIEGLGYRVEDTSSGPKVLKKR</sequence>
<comment type="catalytic activity">
    <reaction evidence="12">
        <text>tRNA(Cys) + L-cysteine + ATP = L-cysteinyl-tRNA(Cys) + AMP + diphosphate</text>
        <dbReference type="Rhea" id="RHEA:17773"/>
        <dbReference type="Rhea" id="RHEA-COMP:9661"/>
        <dbReference type="Rhea" id="RHEA-COMP:9679"/>
        <dbReference type="ChEBI" id="CHEBI:30616"/>
        <dbReference type="ChEBI" id="CHEBI:33019"/>
        <dbReference type="ChEBI" id="CHEBI:35235"/>
        <dbReference type="ChEBI" id="CHEBI:78442"/>
        <dbReference type="ChEBI" id="CHEBI:78517"/>
        <dbReference type="ChEBI" id="CHEBI:456215"/>
        <dbReference type="EC" id="6.1.1.16"/>
    </reaction>
</comment>
<dbReference type="AlphaFoldDB" id="A0A2G9ZBH6"/>
<dbReference type="SUPFAM" id="SSF52374">
    <property type="entry name" value="Nucleotidylyl transferase"/>
    <property type="match status" value="1"/>
</dbReference>
<dbReference type="GO" id="GO:0006423">
    <property type="term" value="P:cysteinyl-tRNA aminoacylation"/>
    <property type="evidence" value="ECO:0007669"/>
    <property type="project" value="UniProtKB-UniRule"/>
</dbReference>
<keyword evidence="4 12" id="KW-0963">Cytoplasm</keyword>
<dbReference type="Pfam" id="PF01406">
    <property type="entry name" value="tRNA-synt_1e"/>
    <property type="match status" value="1"/>
</dbReference>
<dbReference type="Gene3D" id="3.40.50.620">
    <property type="entry name" value="HUPs"/>
    <property type="match status" value="1"/>
</dbReference>
<dbReference type="CDD" id="cd00672">
    <property type="entry name" value="CysRS_core"/>
    <property type="match status" value="1"/>
</dbReference>
<proteinExistence type="inferred from homology"/>
<feature type="domain" description="Cysteinyl-tRNA synthetase class Ia DALR" evidence="13">
    <location>
        <begin position="384"/>
        <end position="440"/>
    </location>
</feature>
<dbReference type="InterPro" id="IPR024909">
    <property type="entry name" value="Cys-tRNA/MSH_ligase"/>
</dbReference>
<dbReference type="EC" id="6.1.1.16" evidence="12"/>
<dbReference type="InterPro" id="IPR015803">
    <property type="entry name" value="Cys-tRNA-ligase"/>
</dbReference>
<evidence type="ECO:0000256" key="11">
    <source>
        <dbReference type="ARBA" id="ARBA00023146"/>
    </source>
</evidence>
<feature type="binding site" evidence="12">
    <location>
        <position position="28"/>
    </location>
    <ligand>
        <name>Zn(2+)</name>
        <dbReference type="ChEBI" id="CHEBI:29105"/>
    </ligand>
</feature>
<comment type="similarity">
    <text evidence="2 12">Belongs to the class-I aminoacyl-tRNA synthetase family.</text>
</comment>
<feature type="binding site" evidence="12">
    <location>
        <position position="249"/>
    </location>
    <ligand>
        <name>Zn(2+)</name>
        <dbReference type="ChEBI" id="CHEBI:29105"/>
    </ligand>
</feature>
<feature type="binding site" evidence="12">
    <location>
        <position position="224"/>
    </location>
    <ligand>
        <name>Zn(2+)</name>
        <dbReference type="ChEBI" id="CHEBI:29105"/>
    </ligand>
</feature>
<feature type="short sequence motif" description="'HIGH' region" evidence="12">
    <location>
        <begin position="30"/>
        <end position="40"/>
    </location>
</feature>
<comment type="caution">
    <text evidence="14">The sequence shown here is derived from an EMBL/GenBank/DDBJ whole genome shotgun (WGS) entry which is preliminary data.</text>
</comment>
<dbReference type="SMART" id="SM00840">
    <property type="entry name" value="DALR_2"/>
    <property type="match status" value="1"/>
</dbReference>
<dbReference type="GO" id="GO:0005829">
    <property type="term" value="C:cytosol"/>
    <property type="evidence" value="ECO:0007669"/>
    <property type="project" value="TreeGrafter"/>
</dbReference>
<evidence type="ECO:0000256" key="8">
    <source>
        <dbReference type="ARBA" id="ARBA00022833"/>
    </source>
</evidence>
<dbReference type="Proteomes" id="UP000228812">
    <property type="component" value="Unassembled WGS sequence"/>
</dbReference>
<dbReference type="GO" id="GO:0005524">
    <property type="term" value="F:ATP binding"/>
    <property type="evidence" value="ECO:0007669"/>
    <property type="project" value="UniProtKB-UniRule"/>
</dbReference>
<evidence type="ECO:0000256" key="4">
    <source>
        <dbReference type="ARBA" id="ARBA00022490"/>
    </source>
</evidence>
<dbReference type="Gene3D" id="1.20.120.1910">
    <property type="entry name" value="Cysteine-tRNA ligase, C-terminal anti-codon recognition domain"/>
    <property type="match status" value="1"/>
</dbReference>
<evidence type="ECO:0000256" key="10">
    <source>
        <dbReference type="ARBA" id="ARBA00022917"/>
    </source>
</evidence>
<keyword evidence="5 12" id="KW-0436">Ligase</keyword>